<reference evidence="1" key="2">
    <citation type="submission" date="2015-06" db="UniProtKB">
        <authorList>
            <consortium name="EnsemblMetazoa"/>
        </authorList>
    </citation>
    <scope>IDENTIFICATION</scope>
</reference>
<dbReference type="EnsemblMetazoa" id="tetur01g05440.1">
    <property type="protein sequence ID" value="tetur01g05440.1"/>
    <property type="gene ID" value="tetur01g05440"/>
</dbReference>
<name>T1JR32_TETUR</name>
<evidence type="ECO:0000313" key="1">
    <source>
        <dbReference type="EnsemblMetazoa" id="tetur01g05440.1"/>
    </source>
</evidence>
<dbReference type="EMBL" id="CAEY01000444">
    <property type="status" value="NOT_ANNOTATED_CDS"/>
    <property type="molecule type" value="Genomic_DNA"/>
</dbReference>
<proteinExistence type="predicted"/>
<reference evidence="2" key="1">
    <citation type="submission" date="2011-08" db="EMBL/GenBank/DDBJ databases">
        <authorList>
            <person name="Rombauts S."/>
        </authorList>
    </citation>
    <scope>NUCLEOTIDE SEQUENCE</scope>
    <source>
        <strain evidence="2">London</strain>
    </source>
</reference>
<keyword evidence="2" id="KW-1185">Reference proteome</keyword>
<sequence length="96" mass="11593">MRFDERLRAPTATIRVKIHGETYHEFFIDPTDEQQAHRQFIDQQAFYVFQSSFDRGASKEIRNYSFRGYNRYFLFKAFHTFTFCQCRLVLSYTVPG</sequence>
<dbReference type="Proteomes" id="UP000015104">
    <property type="component" value="Unassembled WGS sequence"/>
</dbReference>
<dbReference type="AlphaFoldDB" id="T1JR32"/>
<organism evidence="1 2">
    <name type="scientific">Tetranychus urticae</name>
    <name type="common">Two-spotted spider mite</name>
    <dbReference type="NCBI Taxonomy" id="32264"/>
    <lineage>
        <taxon>Eukaryota</taxon>
        <taxon>Metazoa</taxon>
        <taxon>Ecdysozoa</taxon>
        <taxon>Arthropoda</taxon>
        <taxon>Chelicerata</taxon>
        <taxon>Arachnida</taxon>
        <taxon>Acari</taxon>
        <taxon>Acariformes</taxon>
        <taxon>Trombidiformes</taxon>
        <taxon>Prostigmata</taxon>
        <taxon>Eleutherengona</taxon>
        <taxon>Raphignathae</taxon>
        <taxon>Tetranychoidea</taxon>
        <taxon>Tetranychidae</taxon>
        <taxon>Tetranychus</taxon>
    </lineage>
</organism>
<dbReference type="HOGENOM" id="CLU_2362414_0_0_1"/>
<accession>T1JR32</accession>
<evidence type="ECO:0000313" key="2">
    <source>
        <dbReference type="Proteomes" id="UP000015104"/>
    </source>
</evidence>
<protein>
    <submittedName>
        <fullName evidence="1">Uncharacterized protein</fullName>
    </submittedName>
</protein>